<dbReference type="AlphaFoldDB" id="N1PY06"/>
<keyword evidence="2" id="KW-0812">Transmembrane</keyword>
<evidence type="ECO:0000313" key="4">
    <source>
        <dbReference type="Proteomes" id="UP000016933"/>
    </source>
</evidence>
<dbReference type="HOGENOM" id="CLU_090064_1_0_1"/>
<dbReference type="eggNOG" id="ENOG502SD8H">
    <property type="taxonomic scope" value="Eukaryota"/>
</dbReference>
<proteinExistence type="predicted"/>
<feature type="compositionally biased region" description="Low complexity" evidence="1">
    <location>
        <begin position="85"/>
        <end position="96"/>
    </location>
</feature>
<dbReference type="EMBL" id="KB446536">
    <property type="protein sequence ID" value="EME47275.1"/>
    <property type="molecule type" value="Genomic_DNA"/>
</dbReference>
<evidence type="ECO:0000256" key="1">
    <source>
        <dbReference type="SAM" id="MobiDB-lite"/>
    </source>
</evidence>
<keyword evidence="2" id="KW-0472">Membrane</keyword>
<keyword evidence="2" id="KW-1133">Transmembrane helix</keyword>
<accession>N1PY06</accession>
<protein>
    <submittedName>
        <fullName evidence="3">Uncharacterized protein</fullName>
    </submittedName>
</protein>
<dbReference type="OrthoDB" id="5411041at2759"/>
<reference evidence="4" key="1">
    <citation type="journal article" date="2012" name="PLoS Genet.">
        <title>The genomes of the fungal plant pathogens Cladosporium fulvum and Dothistroma septosporum reveal adaptation to different hosts and lifestyles but also signatures of common ancestry.</title>
        <authorList>
            <person name="de Wit P.J.G.M."/>
            <person name="van der Burgt A."/>
            <person name="Oekmen B."/>
            <person name="Stergiopoulos I."/>
            <person name="Abd-Elsalam K.A."/>
            <person name="Aerts A.L."/>
            <person name="Bahkali A.H."/>
            <person name="Beenen H.G."/>
            <person name="Chettri P."/>
            <person name="Cox M.P."/>
            <person name="Datema E."/>
            <person name="de Vries R.P."/>
            <person name="Dhillon B."/>
            <person name="Ganley A.R."/>
            <person name="Griffiths S.A."/>
            <person name="Guo Y."/>
            <person name="Hamelin R.C."/>
            <person name="Henrissat B."/>
            <person name="Kabir M.S."/>
            <person name="Jashni M.K."/>
            <person name="Kema G."/>
            <person name="Klaubauf S."/>
            <person name="Lapidus A."/>
            <person name="Levasseur A."/>
            <person name="Lindquist E."/>
            <person name="Mehrabi R."/>
            <person name="Ohm R.A."/>
            <person name="Owen T.J."/>
            <person name="Salamov A."/>
            <person name="Schwelm A."/>
            <person name="Schijlen E."/>
            <person name="Sun H."/>
            <person name="van den Burg H.A."/>
            <person name="van Ham R.C.H.J."/>
            <person name="Zhang S."/>
            <person name="Goodwin S.B."/>
            <person name="Grigoriev I.V."/>
            <person name="Collemare J."/>
            <person name="Bradshaw R.E."/>
        </authorList>
    </citation>
    <scope>NUCLEOTIDE SEQUENCE [LARGE SCALE GENOMIC DNA]</scope>
    <source>
        <strain evidence="4">NZE10 / CBS 128990</strain>
    </source>
</reference>
<reference evidence="3 4" key="2">
    <citation type="journal article" date="2012" name="PLoS Pathog.">
        <title>Diverse lifestyles and strategies of plant pathogenesis encoded in the genomes of eighteen Dothideomycetes fungi.</title>
        <authorList>
            <person name="Ohm R.A."/>
            <person name="Feau N."/>
            <person name="Henrissat B."/>
            <person name="Schoch C.L."/>
            <person name="Horwitz B.A."/>
            <person name="Barry K.W."/>
            <person name="Condon B.J."/>
            <person name="Copeland A.C."/>
            <person name="Dhillon B."/>
            <person name="Glaser F."/>
            <person name="Hesse C.N."/>
            <person name="Kosti I."/>
            <person name="LaButti K."/>
            <person name="Lindquist E.A."/>
            <person name="Lucas S."/>
            <person name="Salamov A.A."/>
            <person name="Bradshaw R.E."/>
            <person name="Ciuffetti L."/>
            <person name="Hamelin R.C."/>
            <person name="Kema G.H.J."/>
            <person name="Lawrence C."/>
            <person name="Scott J.A."/>
            <person name="Spatafora J.W."/>
            <person name="Turgeon B.G."/>
            <person name="de Wit P.J.G.M."/>
            <person name="Zhong S."/>
            <person name="Goodwin S.B."/>
            <person name="Grigoriev I.V."/>
        </authorList>
    </citation>
    <scope>NUCLEOTIDE SEQUENCE [LARGE SCALE GENOMIC DNA]</scope>
    <source>
        <strain evidence="4">NZE10 / CBS 128990</strain>
    </source>
</reference>
<dbReference type="OMA" id="SEAIWAQ"/>
<dbReference type="Proteomes" id="UP000016933">
    <property type="component" value="Unassembled WGS sequence"/>
</dbReference>
<feature type="compositionally biased region" description="Basic and acidic residues" evidence="1">
    <location>
        <begin position="101"/>
        <end position="110"/>
    </location>
</feature>
<feature type="region of interest" description="Disordered" evidence="1">
    <location>
        <begin position="74"/>
        <end position="110"/>
    </location>
</feature>
<evidence type="ECO:0000256" key="2">
    <source>
        <dbReference type="SAM" id="Phobius"/>
    </source>
</evidence>
<name>N1PY06_DOTSN</name>
<evidence type="ECO:0000313" key="3">
    <source>
        <dbReference type="EMBL" id="EME47275.1"/>
    </source>
</evidence>
<keyword evidence="4" id="KW-1185">Reference proteome</keyword>
<sequence>MSQQQATPPNPANSEIERYRKAVHNAALAAVIACPILAILPPRKLDIYTLGLVGITGYSANHLIVESSGRSIRQHFSRQPLRPIQSSEQLQRQEQSAIAELQKEGRSDTIKQRDMWKLQRQKEIKEDVEEGKGFADMIMDQIWEVWNQGKVKEDEDD</sequence>
<feature type="transmembrane region" description="Helical" evidence="2">
    <location>
        <begin position="22"/>
        <end position="41"/>
    </location>
</feature>
<gene>
    <name evidence="3" type="ORF">DOTSEDRAFT_123367</name>
</gene>
<organism evidence="3 4">
    <name type="scientific">Dothistroma septosporum (strain NZE10 / CBS 128990)</name>
    <name type="common">Red band needle blight fungus</name>
    <name type="synonym">Mycosphaerella pini</name>
    <dbReference type="NCBI Taxonomy" id="675120"/>
    <lineage>
        <taxon>Eukaryota</taxon>
        <taxon>Fungi</taxon>
        <taxon>Dikarya</taxon>
        <taxon>Ascomycota</taxon>
        <taxon>Pezizomycotina</taxon>
        <taxon>Dothideomycetes</taxon>
        <taxon>Dothideomycetidae</taxon>
        <taxon>Mycosphaerellales</taxon>
        <taxon>Mycosphaerellaceae</taxon>
        <taxon>Dothistroma</taxon>
    </lineage>
</organism>